<keyword evidence="6 11" id="KW-0411">Iron-sulfur</keyword>
<comment type="PTM">
    <text evidence="11">The Fe-S cluster can be nitrosylated by nitric oxide (NO).</text>
</comment>
<feature type="binding site" evidence="11">
    <location>
        <position position="63"/>
    </location>
    <ligand>
        <name>[4Fe-4S] cluster</name>
        <dbReference type="ChEBI" id="CHEBI:49883"/>
    </ligand>
</feature>
<proteinExistence type="inferred from homology"/>
<feature type="binding site" evidence="11">
    <location>
        <position position="57"/>
    </location>
    <ligand>
        <name>[4Fe-4S] cluster</name>
        <dbReference type="ChEBI" id="CHEBI:49883"/>
    </ligand>
</feature>
<evidence type="ECO:0000256" key="7">
    <source>
        <dbReference type="ARBA" id="ARBA00023015"/>
    </source>
</evidence>
<evidence type="ECO:0000256" key="6">
    <source>
        <dbReference type="ARBA" id="ARBA00023014"/>
    </source>
</evidence>
<accession>A0ABN3EVA9</accession>
<dbReference type="InterPro" id="IPR003482">
    <property type="entry name" value="Whib"/>
</dbReference>
<evidence type="ECO:0000256" key="12">
    <source>
        <dbReference type="SAM" id="MobiDB-lite"/>
    </source>
</evidence>
<comment type="PTM">
    <text evidence="11">Upon Fe-S cluster removal intramolecular disulfide bonds are formed.</text>
</comment>
<keyword evidence="10 11" id="KW-0804">Transcription</keyword>
<keyword evidence="5 11" id="KW-0408">Iron</keyword>
<keyword evidence="4 11" id="KW-0479">Metal-binding</keyword>
<comment type="cofactor">
    <cofactor evidence="11">
        <name>[4Fe-4S] cluster</name>
        <dbReference type="ChEBI" id="CHEBI:49883"/>
    </cofactor>
    <text evidence="11">Binds 1 [4Fe-4S] cluster per subunit. Following nitrosylation of the [4Fe-4S] cluster binds 1 [4Fe-8(NO)] cluster per subunit.</text>
</comment>
<organism evidence="14 15">
    <name type="scientific">Streptomyces roseiscleroticus</name>
    <dbReference type="NCBI Taxonomy" id="1972"/>
    <lineage>
        <taxon>Bacteria</taxon>
        <taxon>Bacillati</taxon>
        <taxon>Actinomycetota</taxon>
        <taxon>Actinomycetes</taxon>
        <taxon>Kitasatosporales</taxon>
        <taxon>Streptomycetaceae</taxon>
        <taxon>Streptomyces</taxon>
    </lineage>
</organism>
<feature type="domain" description="4Fe-4S Wbl-type" evidence="13">
    <location>
        <begin position="23"/>
        <end position="87"/>
    </location>
</feature>
<evidence type="ECO:0000256" key="2">
    <source>
        <dbReference type="ARBA" id="ARBA00006597"/>
    </source>
</evidence>
<dbReference type="InterPro" id="IPR034768">
    <property type="entry name" value="4FE4S_WBL"/>
</dbReference>
<feature type="binding site" evidence="11">
    <location>
        <position position="24"/>
    </location>
    <ligand>
        <name>[4Fe-4S] cluster</name>
        <dbReference type="ChEBI" id="CHEBI:49883"/>
    </ligand>
</feature>
<evidence type="ECO:0000256" key="11">
    <source>
        <dbReference type="HAMAP-Rule" id="MF_01479"/>
    </source>
</evidence>
<evidence type="ECO:0000259" key="13">
    <source>
        <dbReference type="PROSITE" id="PS51674"/>
    </source>
</evidence>
<comment type="function">
    <text evidence="11">Acts as a transcriptional regulator. Probably redox-responsive. The apo- but not holo-form probably binds DNA.</text>
</comment>
<dbReference type="PROSITE" id="PS51674">
    <property type="entry name" value="4FE4S_WBL"/>
    <property type="match status" value="1"/>
</dbReference>
<feature type="region of interest" description="Disordered" evidence="12">
    <location>
        <begin position="158"/>
        <end position="195"/>
    </location>
</feature>
<evidence type="ECO:0000256" key="9">
    <source>
        <dbReference type="ARBA" id="ARBA00023157"/>
    </source>
</evidence>
<dbReference type="EMBL" id="BAAASN010000014">
    <property type="protein sequence ID" value="GAA2273370.1"/>
    <property type="molecule type" value="Genomic_DNA"/>
</dbReference>
<evidence type="ECO:0000256" key="4">
    <source>
        <dbReference type="ARBA" id="ARBA00022723"/>
    </source>
</evidence>
<evidence type="ECO:0000256" key="10">
    <source>
        <dbReference type="ARBA" id="ARBA00023163"/>
    </source>
</evidence>
<dbReference type="Pfam" id="PF02467">
    <property type="entry name" value="Whib"/>
    <property type="match status" value="1"/>
</dbReference>
<evidence type="ECO:0000256" key="5">
    <source>
        <dbReference type="ARBA" id="ARBA00023004"/>
    </source>
</evidence>
<gene>
    <name evidence="11" type="primary">whiB</name>
    <name evidence="14" type="ORF">GCM10010368_48450</name>
</gene>
<reference evidence="14 15" key="1">
    <citation type="journal article" date="2019" name="Int. J. Syst. Evol. Microbiol.">
        <title>The Global Catalogue of Microorganisms (GCM) 10K type strain sequencing project: providing services to taxonomists for standard genome sequencing and annotation.</title>
        <authorList>
            <consortium name="The Broad Institute Genomics Platform"/>
            <consortium name="The Broad Institute Genome Sequencing Center for Infectious Disease"/>
            <person name="Wu L."/>
            <person name="Ma J."/>
        </authorList>
    </citation>
    <scope>NUCLEOTIDE SEQUENCE [LARGE SCALE GENOMIC DNA]</scope>
    <source>
        <strain evidence="14 15">JCM 4823</strain>
    </source>
</reference>
<keyword evidence="9 11" id="KW-1015">Disulfide bond</keyword>
<comment type="caution">
    <text evidence="14">The sequence shown here is derived from an EMBL/GenBank/DDBJ whole genome shotgun (WGS) entry which is preliminary data.</text>
</comment>
<keyword evidence="8 11" id="KW-0238">DNA-binding</keyword>
<dbReference type="PANTHER" id="PTHR38839">
    <property type="entry name" value="TRANSCRIPTIONAL REGULATOR WHID-RELATED"/>
    <property type="match status" value="1"/>
</dbReference>
<evidence type="ECO:0000313" key="15">
    <source>
        <dbReference type="Proteomes" id="UP001500442"/>
    </source>
</evidence>
<keyword evidence="15" id="KW-1185">Reference proteome</keyword>
<keyword evidence="11" id="KW-0963">Cytoplasm</keyword>
<keyword evidence="7 11" id="KW-0805">Transcription regulation</keyword>
<dbReference type="RefSeq" id="WP_346158688.1">
    <property type="nucleotide sequence ID" value="NZ_BAAASN010000014.1"/>
</dbReference>
<sequence length="195" mass="22294">MHHFKTPQQPRLLGDHTWHDRAACGSTPHHQVDPELFFPEPDEVDRIREAKTLCAQCPVRRVCLDAALENGDSVGIRGGMTEEEREPLHRKLEHRLDYARVNEALAGRDIHLTKAERRAVVRAAYQAELPASRLAWLLKITDEHADKLYRRTRREVRNRAVEQQERSDGTPGSRPRALERPTAKLPVRDDLGTAA</sequence>
<keyword evidence="3 11" id="KW-0004">4Fe-4S</keyword>
<dbReference type="Proteomes" id="UP001500442">
    <property type="component" value="Unassembled WGS sequence"/>
</dbReference>
<evidence type="ECO:0000313" key="14">
    <source>
        <dbReference type="EMBL" id="GAA2273370.1"/>
    </source>
</evidence>
<protein>
    <recommendedName>
        <fullName evidence="11">Transcriptional regulator WhiB</fullName>
    </recommendedName>
</protein>
<evidence type="ECO:0000256" key="1">
    <source>
        <dbReference type="ARBA" id="ARBA00004496"/>
    </source>
</evidence>
<name>A0ABN3EVA9_9ACTN</name>
<feature type="binding site" evidence="11">
    <location>
        <position position="54"/>
    </location>
    <ligand>
        <name>[4Fe-4S] cluster</name>
        <dbReference type="ChEBI" id="CHEBI:49883"/>
    </ligand>
</feature>
<feature type="compositionally biased region" description="Basic and acidic residues" evidence="12">
    <location>
        <begin position="176"/>
        <end position="195"/>
    </location>
</feature>
<comment type="subcellular location">
    <subcellularLocation>
        <location evidence="1 11">Cytoplasm</location>
    </subcellularLocation>
</comment>
<evidence type="ECO:0000256" key="8">
    <source>
        <dbReference type="ARBA" id="ARBA00023125"/>
    </source>
</evidence>
<feature type="compositionally biased region" description="Basic and acidic residues" evidence="12">
    <location>
        <begin position="158"/>
        <end position="168"/>
    </location>
</feature>
<evidence type="ECO:0000256" key="3">
    <source>
        <dbReference type="ARBA" id="ARBA00022485"/>
    </source>
</evidence>
<dbReference type="HAMAP" id="MF_01479">
    <property type="entry name" value="WhiB"/>
    <property type="match status" value="1"/>
</dbReference>
<comment type="similarity">
    <text evidence="2 11">Belongs to the WhiB family.</text>
</comment>